<gene>
    <name evidence="2" type="ORF">B0H64DRAFT_102348</name>
</gene>
<dbReference type="RefSeq" id="XP_062663096.1">
    <property type="nucleotide sequence ID" value="XM_062797670.1"/>
</dbReference>
<feature type="domain" description="DUF7587" evidence="1">
    <location>
        <begin position="257"/>
        <end position="414"/>
    </location>
</feature>
<dbReference type="InterPro" id="IPR056009">
    <property type="entry name" value="DUF7587"/>
</dbReference>
<dbReference type="GeneID" id="87834618"/>
<dbReference type="Pfam" id="PF24494">
    <property type="entry name" value="DUF7587"/>
    <property type="match status" value="1"/>
</dbReference>
<evidence type="ECO:0000259" key="1">
    <source>
        <dbReference type="Pfam" id="PF24494"/>
    </source>
</evidence>
<name>A0AAE0LVZ6_9PEZI</name>
<protein>
    <recommendedName>
        <fullName evidence="1">DUF7587 domain-containing protein</fullName>
    </recommendedName>
</protein>
<dbReference type="AlphaFoldDB" id="A0AAE0LVZ6"/>
<accession>A0AAE0LVZ6</accession>
<evidence type="ECO:0000313" key="3">
    <source>
        <dbReference type="Proteomes" id="UP001278766"/>
    </source>
</evidence>
<reference evidence="2" key="1">
    <citation type="journal article" date="2023" name="Mol. Phylogenet. Evol.">
        <title>Genome-scale phylogeny and comparative genomics of the fungal order Sordariales.</title>
        <authorList>
            <person name="Hensen N."/>
            <person name="Bonometti L."/>
            <person name="Westerberg I."/>
            <person name="Brannstrom I.O."/>
            <person name="Guillou S."/>
            <person name="Cros-Aarteil S."/>
            <person name="Calhoun S."/>
            <person name="Haridas S."/>
            <person name="Kuo A."/>
            <person name="Mondo S."/>
            <person name="Pangilinan J."/>
            <person name="Riley R."/>
            <person name="LaButti K."/>
            <person name="Andreopoulos B."/>
            <person name="Lipzen A."/>
            <person name="Chen C."/>
            <person name="Yan M."/>
            <person name="Daum C."/>
            <person name="Ng V."/>
            <person name="Clum A."/>
            <person name="Steindorff A."/>
            <person name="Ohm R.A."/>
            <person name="Martin F."/>
            <person name="Silar P."/>
            <person name="Natvig D.O."/>
            <person name="Lalanne C."/>
            <person name="Gautier V."/>
            <person name="Ament-Velasquez S.L."/>
            <person name="Kruys A."/>
            <person name="Hutchinson M.I."/>
            <person name="Powell A.J."/>
            <person name="Barry K."/>
            <person name="Miller A.N."/>
            <person name="Grigoriev I.V."/>
            <person name="Debuchy R."/>
            <person name="Gladieux P."/>
            <person name="Hiltunen Thoren M."/>
            <person name="Johannesson H."/>
        </authorList>
    </citation>
    <scope>NUCLEOTIDE SEQUENCE</scope>
    <source>
        <strain evidence="2">CBS 168.71</strain>
    </source>
</reference>
<dbReference type="EMBL" id="JAUEPN010000002">
    <property type="protein sequence ID" value="KAK3299582.1"/>
    <property type="molecule type" value="Genomic_DNA"/>
</dbReference>
<comment type="caution">
    <text evidence="2">The sequence shown here is derived from an EMBL/GenBank/DDBJ whole genome shotgun (WGS) entry which is preliminary data.</text>
</comment>
<sequence length="570" mass="64602">MAEGFTNLIQSVAGLSLADGTAHRPNPHQTLVGATRALIQTAEATAAHAQGVVPGPSTESTQTRGDQVIAQLSSVRRRANAPADTIAAFADKADRYVVAYITSLASQGTKVHKALSYFDGELRSIAQDVLDSTSDDSSVLREVLERCYSQSLHPSGTLHYDNYFIPLRESRLEWPYDPDFESEEYYDHEERLAVNEGYAEAFRVRCEHKYESESQNERKEGEAWIGFWVRAFSQCPNGPTLFHPAPSRFPQWHFADVPRYLFRAFDQASSGQSDENVVASIESISATPWHSKVDLLSRTKEKATRMLHRHLTKKCLSGGEGDDNLMSWSSSLLFVIQYAIWRCHRRDCGQDEVKICAVDTTKFPRGQFARDMPLLRAYYETSGLDQKMRRFFDFRLETADYDNGEYLSQGKVHHTGRSCVFSLDQLIQAGLHDLYPEFEDSSAMGSWTKRVKDLRLGWSIEHTTTQVDIRRAFEVARACLDPFNASDIALLLLSFKNLKVRTTTTTRTSRSRNVTQQDRENLKDYGPDEVQRYMELAETMMPEDREDCDALSWLLSSVGTQPLAQVFEST</sequence>
<dbReference type="Proteomes" id="UP001278766">
    <property type="component" value="Unassembled WGS sequence"/>
</dbReference>
<organism evidence="2 3">
    <name type="scientific">Chaetomium fimeti</name>
    <dbReference type="NCBI Taxonomy" id="1854472"/>
    <lineage>
        <taxon>Eukaryota</taxon>
        <taxon>Fungi</taxon>
        <taxon>Dikarya</taxon>
        <taxon>Ascomycota</taxon>
        <taxon>Pezizomycotina</taxon>
        <taxon>Sordariomycetes</taxon>
        <taxon>Sordariomycetidae</taxon>
        <taxon>Sordariales</taxon>
        <taxon>Chaetomiaceae</taxon>
        <taxon>Chaetomium</taxon>
    </lineage>
</organism>
<reference evidence="2" key="2">
    <citation type="submission" date="2023-06" db="EMBL/GenBank/DDBJ databases">
        <authorList>
            <consortium name="Lawrence Berkeley National Laboratory"/>
            <person name="Haridas S."/>
            <person name="Hensen N."/>
            <person name="Bonometti L."/>
            <person name="Westerberg I."/>
            <person name="Brannstrom I.O."/>
            <person name="Guillou S."/>
            <person name="Cros-Aarteil S."/>
            <person name="Calhoun S."/>
            <person name="Kuo A."/>
            <person name="Mondo S."/>
            <person name="Pangilinan J."/>
            <person name="Riley R."/>
            <person name="Labutti K."/>
            <person name="Andreopoulos B."/>
            <person name="Lipzen A."/>
            <person name="Chen C."/>
            <person name="Yanf M."/>
            <person name="Daum C."/>
            <person name="Ng V."/>
            <person name="Clum A."/>
            <person name="Steindorff A."/>
            <person name="Ohm R."/>
            <person name="Martin F."/>
            <person name="Silar P."/>
            <person name="Natvig D."/>
            <person name="Lalanne C."/>
            <person name="Gautier V."/>
            <person name="Ament-Velasquez S.L."/>
            <person name="Kruys A."/>
            <person name="Hutchinson M.I."/>
            <person name="Powell A.J."/>
            <person name="Barry K."/>
            <person name="Miller A.N."/>
            <person name="Grigoriev I.V."/>
            <person name="Debuchy R."/>
            <person name="Gladieux P."/>
            <person name="Thoren M.H."/>
            <person name="Johannesson H."/>
        </authorList>
    </citation>
    <scope>NUCLEOTIDE SEQUENCE</scope>
    <source>
        <strain evidence="2">CBS 168.71</strain>
    </source>
</reference>
<evidence type="ECO:0000313" key="2">
    <source>
        <dbReference type="EMBL" id="KAK3299582.1"/>
    </source>
</evidence>
<keyword evidence="3" id="KW-1185">Reference proteome</keyword>
<proteinExistence type="predicted"/>